<name>A0A9Q0V2J0_SALPP</name>
<dbReference type="Proteomes" id="UP001151532">
    <property type="component" value="Chromosome 7"/>
</dbReference>
<evidence type="ECO:0000313" key="2">
    <source>
        <dbReference type="EMBL" id="KAJ6740553.1"/>
    </source>
</evidence>
<comment type="caution">
    <text evidence="2">The sequence shown here is derived from an EMBL/GenBank/DDBJ whole genome shotgun (WGS) entry which is preliminary data.</text>
</comment>
<keyword evidence="1" id="KW-0472">Membrane</keyword>
<keyword evidence="3" id="KW-1185">Reference proteome</keyword>
<proteinExistence type="predicted"/>
<dbReference type="AlphaFoldDB" id="A0A9Q0V2J0"/>
<reference evidence="2" key="2">
    <citation type="journal article" date="2023" name="Int. J. Mol. Sci.">
        <title>De Novo Assembly and Annotation of 11 Diverse Shrub Willow (Salix) Genomes Reveals Novel Gene Organization in Sex-Linked Regions.</title>
        <authorList>
            <person name="Hyden B."/>
            <person name="Feng K."/>
            <person name="Yates T.B."/>
            <person name="Jawdy S."/>
            <person name="Cereghino C."/>
            <person name="Smart L.B."/>
            <person name="Muchero W."/>
        </authorList>
    </citation>
    <scope>NUCLEOTIDE SEQUENCE</scope>
    <source>
        <tissue evidence="2">Shoot tip</tissue>
    </source>
</reference>
<protein>
    <submittedName>
        <fullName evidence="2">Uncharacterized protein</fullName>
    </submittedName>
</protein>
<reference evidence="2" key="1">
    <citation type="submission" date="2022-11" db="EMBL/GenBank/DDBJ databases">
        <authorList>
            <person name="Hyden B.L."/>
            <person name="Feng K."/>
            <person name="Yates T."/>
            <person name="Jawdy S."/>
            <person name="Smart L.B."/>
            <person name="Muchero W."/>
        </authorList>
    </citation>
    <scope>NUCLEOTIDE SEQUENCE</scope>
    <source>
        <tissue evidence="2">Shoot tip</tissue>
    </source>
</reference>
<dbReference type="EMBL" id="JAPFFK010000010">
    <property type="protein sequence ID" value="KAJ6740553.1"/>
    <property type="molecule type" value="Genomic_DNA"/>
</dbReference>
<feature type="transmembrane region" description="Helical" evidence="1">
    <location>
        <begin position="21"/>
        <end position="43"/>
    </location>
</feature>
<evidence type="ECO:0000256" key="1">
    <source>
        <dbReference type="SAM" id="Phobius"/>
    </source>
</evidence>
<evidence type="ECO:0000313" key="3">
    <source>
        <dbReference type="Proteomes" id="UP001151532"/>
    </source>
</evidence>
<gene>
    <name evidence="2" type="ORF">OIU79_000631</name>
</gene>
<feature type="transmembrane region" description="Helical" evidence="1">
    <location>
        <begin position="49"/>
        <end position="66"/>
    </location>
</feature>
<accession>A0A9Q0V2J0</accession>
<keyword evidence="1" id="KW-1133">Transmembrane helix</keyword>
<keyword evidence="1" id="KW-0812">Transmembrane</keyword>
<sequence>MLLRLSCKRFTSRSVCSFIPFSCSTLIFSISDALAAAAVLVATPPFDEAMVVFVALYVFLVCSRFVNRSLSYLLLCAVVWGLTI</sequence>
<organism evidence="2 3">
    <name type="scientific">Salix purpurea</name>
    <name type="common">Purple osier willow</name>
    <dbReference type="NCBI Taxonomy" id="77065"/>
    <lineage>
        <taxon>Eukaryota</taxon>
        <taxon>Viridiplantae</taxon>
        <taxon>Streptophyta</taxon>
        <taxon>Embryophyta</taxon>
        <taxon>Tracheophyta</taxon>
        <taxon>Spermatophyta</taxon>
        <taxon>Magnoliopsida</taxon>
        <taxon>eudicotyledons</taxon>
        <taxon>Gunneridae</taxon>
        <taxon>Pentapetalae</taxon>
        <taxon>rosids</taxon>
        <taxon>fabids</taxon>
        <taxon>Malpighiales</taxon>
        <taxon>Salicaceae</taxon>
        <taxon>Saliceae</taxon>
        <taxon>Salix</taxon>
    </lineage>
</organism>